<dbReference type="Gene3D" id="2.30.42.10">
    <property type="match status" value="1"/>
</dbReference>
<dbReference type="SUPFAM" id="SSF50156">
    <property type="entry name" value="PDZ domain-like"/>
    <property type="match status" value="1"/>
</dbReference>
<feature type="domain" description="PDZ" evidence="2">
    <location>
        <begin position="22"/>
        <end position="109"/>
    </location>
</feature>
<evidence type="ECO:0000313" key="4">
    <source>
        <dbReference type="Proteomes" id="UP001221898"/>
    </source>
</evidence>
<dbReference type="AlphaFoldDB" id="A0AAD7SMS1"/>
<evidence type="ECO:0000256" key="1">
    <source>
        <dbReference type="SAM" id="MobiDB-lite"/>
    </source>
</evidence>
<dbReference type="Pfam" id="PF17820">
    <property type="entry name" value="PDZ_6"/>
    <property type="match status" value="1"/>
</dbReference>
<organism evidence="3 4">
    <name type="scientific">Aldrovandia affinis</name>
    <dbReference type="NCBI Taxonomy" id="143900"/>
    <lineage>
        <taxon>Eukaryota</taxon>
        <taxon>Metazoa</taxon>
        <taxon>Chordata</taxon>
        <taxon>Craniata</taxon>
        <taxon>Vertebrata</taxon>
        <taxon>Euteleostomi</taxon>
        <taxon>Actinopterygii</taxon>
        <taxon>Neopterygii</taxon>
        <taxon>Teleostei</taxon>
        <taxon>Notacanthiformes</taxon>
        <taxon>Halosauridae</taxon>
        <taxon>Aldrovandia</taxon>
    </lineage>
</organism>
<protein>
    <recommendedName>
        <fullName evidence="2">PDZ domain-containing protein</fullName>
    </recommendedName>
</protein>
<keyword evidence="4" id="KW-1185">Reference proteome</keyword>
<name>A0AAD7SMS1_9TELE</name>
<dbReference type="InterPro" id="IPR036034">
    <property type="entry name" value="PDZ_sf"/>
</dbReference>
<dbReference type="EMBL" id="JAINUG010000051">
    <property type="protein sequence ID" value="KAJ8404887.1"/>
    <property type="molecule type" value="Genomic_DNA"/>
</dbReference>
<dbReference type="InterPro" id="IPR052074">
    <property type="entry name" value="NonRcpt_TyrProt_Phosphatase"/>
</dbReference>
<reference evidence="3" key="1">
    <citation type="journal article" date="2023" name="Science">
        <title>Genome structures resolve the early diversification of teleost fishes.</title>
        <authorList>
            <person name="Parey E."/>
            <person name="Louis A."/>
            <person name="Montfort J."/>
            <person name="Bouchez O."/>
            <person name="Roques C."/>
            <person name="Iampietro C."/>
            <person name="Lluch J."/>
            <person name="Castinel A."/>
            <person name="Donnadieu C."/>
            <person name="Desvignes T."/>
            <person name="Floi Bucao C."/>
            <person name="Jouanno E."/>
            <person name="Wen M."/>
            <person name="Mejri S."/>
            <person name="Dirks R."/>
            <person name="Jansen H."/>
            <person name="Henkel C."/>
            <person name="Chen W.J."/>
            <person name="Zahm M."/>
            <person name="Cabau C."/>
            <person name="Klopp C."/>
            <person name="Thompson A.W."/>
            <person name="Robinson-Rechavi M."/>
            <person name="Braasch I."/>
            <person name="Lecointre G."/>
            <person name="Bobe J."/>
            <person name="Postlethwait J.H."/>
            <person name="Berthelot C."/>
            <person name="Roest Crollius H."/>
            <person name="Guiguen Y."/>
        </authorList>
    </citation>
    <scope>NUCLEOTIDE SEQUENCE</scope>
    <source>
        <strain evidence="3">NC1722</strain>
    </source>
</reference>
<dbReference type="CDD" id="cd06695">
    <property type="entry name" value="PDZ3_PTPN13_FRMPD2-like"/>
    <property type="match status" value="1"/>
</dbReference>
<sequence>MTTSFSVKAKNNSFLMADNTMDVMVRKSVSGLGFSFMITPLDAPGNFGSIVQIKRLFPGQPAEECGLIQEGDIILAVNGQPLKELSYQKVLHLLRGVQSDVRLTLCRPAPGAFTNSNHARSPVSGVRETRSKSLDVQRNDVGLRRGAGFSKQRAQDMAPR</sequence>
<evidence type="ECO:0000313" key="3">
    <source>
        <dbReference type="EMBL" id="KAJ8404887.1"/>
    </source>
</evidence>
<dbReference type="PROSITE" id="PS50106">
    <property type="entry name" value="PDZ"/>
    <property type="match status" value="1"/>
</dbReference>
<dbReference type="InterPro" id="IPR041489">
    <property type="entry name" value="PDZ_6"/>
</dbReference>
<comment type="caution">
    <text evidence="3">The sequence shown here is derived from an EMBL/GenBank/DDBJ whole genome shotgun (WGS) entry which is preliminary data.</text>
</comment>
<dbReference type="Proteomes" id="UP001221898">
    <property type="component" value="Unassembled WGS sequence"/>
</dbReference>
<proteinExistence type="predicted"/>
<dbReference type="PANTHER" id="PTHR46900:SF4">
    <property type="entry name" value="FERM AND PDZ DOMAIN CONTAINING 2"/>
    <property type="match status" value="1"/>
</dbReference>
<dbReference type="SMART" id="SM00228">
    <property type="entry name" value="PDZ"/>
    <property type="match status" value="1"/>
</dbReference>
<dbReference type="InterPro" id="IPR001478">
    <property type="entry name" value="PDZ"/>
</dbReference>
<feature type="region of interest" description="Disordered" evidence="1">
    <location>
        <begin position="114"/>
        <end position="133"/>
    </location>
</feature>
<accession>A0AAD7SMS1</accession>
<gene>
    <name evidence="3" type="ORF">AAFF_G00332740</name>
</gene>
<evidence type="ECO:0000259" key="2">
    <source>
        <dbReference type="PROSITE" id="PS50106"/>
    </source>
</evidence>
<dbReference type="PANTHER" id="PTHR46900">
    <property type="entry name" value="TYROSINE-PROTEIN PHOSPHATASE NON-RECEPTOR TYPE 13"/>
    <property type="match status" value="1"/>
</dbReference>